<dbReference type="Proteomes" id="UP001314681">
    <property type="component" value="Unassembled WGS sequence"/>
</dbReference>
<gene>
    <name evidence="2" type="ORF">KTH90_20020</name>
</gene>
<keyword evidence="3" id="KW-1185">Reference proteome</keyword>
<sequence length="277" mass="33129">MQCDCHQTEESYDYDKSVDKVRDIMSQEIRRKYDEFSEKAHGHICYWHMTYNEWDGMWNQNYDPMTCARMCMNIGKTCDLTHKPVSKKKGNVFYDVKVSYVRKDDTLFDGEEVVTITKGKRLFKTAKSITICEQVAKRSVREIERKEKDRYYAEVLLKGYKVEVLNVRAEQRESRDLMQDLQDIQDGIRITHASDLEKKDKMQKKENRKLAQEKRIAHLEKKLIEVGYYNLDDYSLDRVHADKWLGKDRITELEEIRKQKIKEEQEKPVQLSLFDMI</sequence>
<feature type="coiled-coil region" evidence="1">
    <location>
        <begin position="193"/>
        <end position="222"/>
    </location>
</feature>
<organism evidence="2 3">
    <name type="scientific">Diplocloster modestus</name>
    <dbReference type="NCBI Taxonomy" id="2850322"/>
    <lineage>
        <taxon>Bacteria</taxon>
        <taxon>Bacillati</taxon>
        <taxon>Bacillota</taxon>
        <taxon>Clostridia</taxon>
        <taxon>Lachnospirales</taxon>
        <taxon>Lachnospiraceae</taxon>
        <taxon>Diplocloster</taxon>
    </lineage>
</organism>
<accession>A0ABS6KCQ4</accession>
<proteinExistence type="predicted"/>
<protein>
    <submittedName>
        <fullName evidence="2">Uncharacterized protein</fullName>
    </submittedName>
</protein>
<evidence type="ECO:0000313" key="2">
    <source>
        <dbReference type="EMBL" id="MBU9728294.1"/>
    </source>
</evidence>
<keyword evidence="1" id="KW-0175">Coiled coil</keyword>
<dbReference type="RefSeq" id="WP_238727350.1">
    <property type="nucleotide sequence ID" value="NZ_JAHQCX010000018.1"/>
</dbReference>
<evidence type="ECO:0000313" key="3">
    <source>
        <dbReference type="Proteomes" id="UP001314681"/>
    </source>
</evidence>
<dbReference type="EMBL" id="JAHQCX010000018">
    <property type="protein sequence ID" value="MBU9728294.1"/>
    <property type="molecule type" value="Genomic_DNA"/>
</dbReference>
<reference evidence="2 3" key="1">
    <citation type="submission" date="2021-06" db="EMBL/GenBank/DDBJ databases">
        <title>Description of novel taxa of the family Lachnospiraceae.</title>
        <authorList>
            <person name="Chaplin A.V."/>
            <person name="Sokolova S.R."/>
            <person name="Pikina A.P."/>
            <person name="Korzhanova M."/>
            <person name="Belova V."/>
            <person name="Korostin D."/>
            <person name="Efimov B.A."/>
        </authorList>
    </citation>
    <scope>NUCLEOTIDE SEQUENCE [LARGE SCALE GENOMIC DNA]</scope>
    <source>
        <strain evidence="2 3">ASD4241</strain>
    </source>
</reference>
<evidence type="ECO:0000256" key="1">
    <source>
        <dbReference type="SAM" id="Coils"/>
    </source>
</evidence>
<name>A0ABS6KCQ4_9FIRM</name>
<comment type="caution">
    <text evidence="2">The sequence shown here is derived from an EMBL/GenBank/DDBJ whole genome shotgun (WGS) entry which is preliminary data.</text>
</comment>